<accession>A0A5B7HWE5</accession>
<dbReference type="AlphaFoldDB" id="A0A5B7HWE5"/>
<keyword evidence="3" id="KW-1185">Reference proteome</keyword>
<evidence type="ECO:0000256" key="1">
    <source>
        <dbReference type="SAM" id="SignalP"/>
    </source>
</evidence>
<evidence type="ECO:0008006" key="4">
    <source>
        <dbReference type="Google" id="ProtNLM"/>
    </source>
</evidence>
<evidence type="ECO:0000313" key="2">
    <source>
        <dbReference type="EMBL" id="MPC74195.1"/>
    </source>
</evidence>
<reference evidence="2 3" key="1">
    <citation type="submission" date="2019-05" db="EMBL/GenBank/DDBJ databases">
        <title>Another draft genome of Portunus trituberculatus and its Hox gene families provides insights of decapod evolution.</title>
        <authorList>
            <person name="Jeong J.-H."/>
            <person name="Song I."/>
            <person name="Kim S."/>
            <person name="Choi T."/>
            <person name="Kim D."/>
            <person name="Ryu S."/>
            <person name="Kim W."/>
        </authorList>
    </citation>
    <scope>NUCLEOTIDE SEQUENCE [LARGE SCALE GENOMIC DNA]</scope>
    <source>
        <tissue evidence="2">Muscle</tissue>
    </source>
</reference>
<dbReference type="EMBL" id="VSRR010038433">
    <property type="protein sequence ID" value="MPC74195.1"/>
    <property type="molecule type" value="Genomic_DNA"/>
</dbReference>
<keyword evidence="1" id="KW-0732">Signal</keyword>
<comment type="caution">
    <text evidence="2">The sequence shown here is derived from an EMBL/GenBank/DDBJ whole genome shotgun (WGS) entry which is preliminary data.</text>
</comment>
<feature type="chain" id="PRO_5022805229" description="Secreted protein" evidence="1">
    <location>
        <begin position="23"/>
        <end position="125"/>
    </location>
</feature>
<feature type="signal peptide" evidence="1">
    <location>
        <begin position="1"/>
        <end position="22"/>
    </location>
</feature>
<evidence type="ECO:0000313" key="3">
    <source>
        <dbReference type="Proteomes" id="UP000324222"/>
    </source>
</evidence>
<protein>
    <recommendedName>
        <fullName evidence="4">Secreted protein</fullName>
    </recommendedName>
</protein>
<name>A0A5B7HWE5_PORTR</name>
<gene>
    <name evidence="2" type="ORF">E2C01_068546</name>
</gene>
<dbReference type="Proteomes" id="UP000324222">
    <property type="component" value="Unassembled WGS sequence"/>
</dbReference>
<proteinExistence type="predicted"/>
<organism evidence="2 3">
    <name type="scientific">Portunus trituberculatus</name>
    <name type="common">Swimming crab</name>
    <name type="synonym">Neptunus trituberculatus</name>
    <dbReference type="NCBI Taxonomy" id="210409"/>
    <lineage>
        <taxon>Eukaryota</taxon>
        <taxon>Metazoa</taxon>
        <taxon>Ecdysozoa</taxon>
        <taxon>Arthropoda</taxon>
        <taxon>Crustacea</taxon>
        <taxon>Multicrustacea</taxon>
        <taxon>Malacostraca</taxon>
        <taxon>Eumalacostraca</taxon>
        <taxon>Eucarida</taxon>
        <taxon>Decapoda</taxon>
        <taxon>Pleocyemata</taxon>
        <taxon>Brachyura</taxon>
        <taxon>Eubrachyura</taxon>
        <taxon>Portunoidea</taxon>
        <taxon>Portunidae</taxon>
        <taxon>Portuninae</taxon>
        <taxon>Portunus</taxon>
    </lineage>
</organism>
<sequence length="125" mass="14090">MAIFPVLFLSIVFGATVSRIRAHKRLWLSYGQSPVSHVPDVALRRNATVAKPHHDVEQQSRSCVPGLMVNPRLHAFRRIMQLLEHITAPVLSTLLRRAGSFQQRAFEHDHAGGINANGEQITWHD</sequence>